<keyword evidence="1" id="KW-0472">Membrane</keyword>
<keyword evidence="1" id="KW-1133">Transmembrane helix</keyword>
<gene>
    <name evidence="2" type="ORF">CVT23_20970</name>
</gene>
<evidence type="ECO:0000313" key="3">
    <source>
        <dbReference type="Proteomes" id="UP000229498"/>
    </source>
</evidence>
<feature type="transmembrane region" description="Helical" evidence="1">
    <location>
        <begin position="67"/>
        <end position="89"/>
    </location>
</feature>
<dbReference type="AlphaFoldDB" id="A0A2M9FW54"/>
<feature type="transmembrane region" description="Helical" evidence="1">
    <location>
        <begin position="101"/>
        <end position="125"/>
    </location>
</feature>
<protein>
    <submittedName>
        <fullName evidence="2">Uncharacterized protein</fullName>
    </submittedName>
</protein>
<feature type="transmembrane region" description="Helical" evidence="1">
    <location>
        <begin position="34"/>
        <end position="55"/>
    </location>
</feature>
<organism evidence="2 3">
    <name type="scientific">Minwuia thermotolerans</name>
    <dbReference type="NCBI Taxonomy" id="2056226"/>
    <lineage>
        <taxon>Bacteria</taxon>
        <taxon>Pseudomonadati</taxon>
        <taxon>Pseudomonadota</taxon>
        <taxon>Alphaproteobacteria</taxon>
        <taxon>Minwuiales</taxon>
        <taxon>Minwuiaceae</taxon>
        <taxon>Minwuia</taxon>
    </lineage>
</organism>
<evidence type="ECO:0000256" key="1">
    <source>
        <dbReference type="SAM" id="Phobius"/>
    </source>
</evidence>
<proteinExistence type="predicted"/>
<comment type="caution">
    <text evidence="2">The sequence shown here is derived from an EMBL/GenBank/DDBJ whole genome shotgun (WGS) entry which is preliminary data.</text>
</comment>
<keyword evidence="3" id="KW-1185">Reference proteome</keyword>
<evidence type="ECO:0000313" key="2">
    <source>
        <dbReference type="EMBL" id="PJK27687.1"/>
    </source>
</evidence>
<keyword evidence="1" id="KW-0812">Transmembrane</keyword>
<name>A0A2M9FW54_9PROT</name>
<sequence length="138" mass="14357">MITTRHLFSILIVGGLSALFVASRADATSTSLEYALAFPVTIAGGAAGFILFTKIRPFLEKLVGHAGVMPCVCLGHIVGAVTLALAFPSADLISSPMISDALIFTAIALCGAACTPVVAWVFAGLRAIKHPTNKRFLN</sequence>
<reference evidence="2 3" key="1">
    <citation type="submission" date="2017-11" db="EMBL/GenBank/DDBJ databases">
        <title>Draft genome sequence of Rhizobiales bacterium SY3-13.</title>
        <authorList>
            <person name="Sun C."/>
        </authorList>
    </citation>
    <scope>NUCLEOTIDE SEQUENCE [LARGE SCALE GENOMIC DNA]</scope>
    <source>
        <strain evidence="2 3">SY3-13</strain>
    </source>
</reference>
<dbReference type="EMBL" id="PHIG01000059">
    <property type="protein sequence ID" value="PJK27687.1"/>
    <property type="molecule type" value="Genomic_DNA"/>
</dbReference>
<accession>A0A2M9FW54</accession>
<dbReference type="RefSeq" id="WP_109792429.1">
    <property type="nucleotide sequence ID" value="NZ_PHIG01000059.1"/>
</dbReference>
<dbReference type="Proteomes" id="UP000229498">
    <property type="component" value="Unassembled WGS sequence"/>
</dbReference>